<evidence type="ECO:0000256" key="1">
    <source>
        <dbReference type="SAM" id="MobiDB-lite"/>
    </source>
</evidence>
<feature type="region of interest" description="Disordered" evidence="1">
    <location>
        <begin position="26"/>
        <end position="51"/>
    </location>
</feature>
<gene>
    <name evidence="2" type="ORF">PNOK_0766700</name>
</gene>
<sequence>MTPRTYCPDDEDNSSLSDYDSEWTQVSGLEDDDFPPLSAASERSSSRADTIDEGIDVDVWEGLADGLHRSFSRLSDTQCSVDGGATREALTCEDTQSLSASVATKFSEDDDRVNVALNSSVIGTLRASRTRSASSSLHASLTESQSKLRLSFPDPLSSSKDDTGDDHDPQQIDFKSHNLAEDDSKPNITSVASSFSDIEGPATLEASEKSDKNAISTVFQPIPIYASCILSIALYGSASSSKWQIVDRIMSLVLQFNDTSPSIVEDGCNRRYYFESSVLKNQFTSLYEQFFVRIIDRTSSSSEMEFTDTDDGVPSLAILLLPSSLPSTLPKHDYYLPLISSPSLNFGFPKSSSSSAFSESVVSDSAQYTWESLDVPHEKLIVLNPQRPKTIWDVAFLNDQQEAILVSAFSVIFSGGRTKTNTSNNQEKQHVIVNKWYTLALVAATALAVAIGGIRMNKLPGETAVSSNLSNTNLSVNSAAVGSISSASILPISSNQPDITSVNSVLRSLATVAVKSLTTHPSSTKSLIHDSPPVSSSDIEYSSVDQALGSRESESSLCECLRRPKAWLDKLDIGIGDYVRKDIMDRPTTALSLIGRPPMNDLQSPRQAEVDGGRKSSTESSALSLRSVQNSIAHLSSKSKALMKTGGRDMSILNEALDELLIALGRQVDRAKTGMDKAKTGAVHANDHMRHTLAFRNARARENAKRIRSVGEKFIKAASEGALKMASQVRDRTRIHNNEEAVGSHQSKKSHRVPELQLKKQEVIRHQGIEQTPEEKQQVTGYNRRLHRRLLRRERVDGR</sequence>
<dbReference type="EMBL" id="NBII01000008">
    <property type="protein sequence ID" value="PAV16047.1"/>
    <property type="molecule type" value="Genomic_DNA"/>
</dbReference>
<feature type="compositionally biased region" description="Basic and acidic residues" evidence="1">
    <location>
        <begin position="608"/>
        <end position="617"/>
    </location>
</feature>
<feature type="compositionally biased region" description="Basic and acidic residues" evidence="1">
    <location>
        <begin position="159"/>
        <end position="185"/>
    </location>
</feature>
<comment type="caution">
    <text evidence="2">The sequence shown here is derived from an EMBL/GenBank/DDBJ whole genome shotgun (WGS) entry which is preliminary data.</text>
</comment>
<reference evidence="2 3" key="1">
    <citation type="journal article" date="2017" name="Mol. Ecol.">
        <title>Comparative and population genomic landscape of Phellinus noxius: A hypervariable fungus causing root rot in trees.</title>
        <authorList>
            <person name="Chung C.L."/>
            <person name="Lee T.J."/>
            <person name="Akiba M."/>
            <person name="Lee H.H."/>
            <person name="Kuo T.H."/>
            <person name="Liu D."/>
            <person name="Ke H.M."/>
            <person name="Yokoi T."/>
            <person name="Roa M.B."/>
            <person name="Lu M.J."/>
            <person name="Chang Y.Y."/>
            <person name="Ann P.J."/>
            <person name="Tsai J.N."/>
            <person name="Chen C.Y."/>
            <person name="Tzean S.S."/>
            <person name="Ota Y."/>
            <person name="Hattori T."/>
            <person name="Sahashi N."/>
            <person name="Liou R.F."/>
            <person name="Kikuchi T."/>
            <person name="Tsai I.J."/>
        </authorList>
    </citation>
    <scope>NUCLEOTIDE SEQUENCE [LARGE SCALE GENOMIC DNA]</scope>
    <source>
        <strain evidence="2 3">FFPRI411160</strain>
    </source>
</reference>
<organism evidence="2 3">
    <name type="scientific">Pyrrhoderma noxium</name>
    <dbReference type="NCBI Taxonomy" id="2282107"/>
    <lineage>
        <taxon>Eukaryota</taxon>
        <taxon>Fungi</taxon>
        <taxon>Dikarya</taxon>
        <taxon>Basidiomycota</taxon>
        <taxon>Agaricomycotina</taxon>
        <taxon>Agaricomycetes</taxon>
        <taxon>Hymenochaetales</taxon>
        <taxon>Hymenochaetaceae</taxon>
        <taxon>Pyrrhoderma</taxon>
    </lineage>
</organism>
<dbReference type="Proteomes" id="UP000217199">
    <property type="component" value="Unassembled WGS sequence"/>
</dbReference>
<keyword evidence="3" id="KW-1185">Reference proteome</keyword>
<dbReference type="OrthoDB" id="3256495at2759"/>
<accession>A0A286U8Y5</accession>
<name>A0A286U8Y5_9AGAM</name>
<protein>
    <submittedName>
        <fullName evidence="2">Uncharacterized protein</fullName>
    </submittedName>
</protein>
<feature type="region of interest" description="Disordered" evidence="1">
    <location>
        <begin position="591"/>
        <end position="623"/>
    </location>
</feature>
<evidence type="ECO:0000313" key="3">
    <source>
        <dbReference type="Proteomes" id="UP000217199"/>
    </source>
</evidence>
<dbReference type="AlphaFoldDB" id="A0A286U8Y5"/>
<feature type="region of interest" description="Disordered" evidence="1">
    <location>
        <begin position="146"/>
        <end position="187"/>
    </location>
</feature>
<dbReference type="InParanoid" id="A0A286U8Y5"/>
<proteinExistence type="predicted"/>
<evidence type="ECO:0000313" key="2">
    <source>
        <dbReference type="EMBL" id="PAV16047.1"/>
    </source>
</evidence>